<dbReference type="EC" id="2.5.1.47" evidence="5"/>
<evidence type="ECO:0000313" key="5">
    <source>
        <dbReference type="EMBL" id="QEH34629.1"/>
    </source>
</evidence>
<evidence type="ECO:0000256" key="3">
    <source>
        <dbReference type="ARBA" id="ARBA00022898"/>
    </source>
</evidence>
<evidence type="ECO:0000313" key="6">
    <source>
        <dbReference type="Proteomes" id="UP000324233"/>
    </source>
</evidence>
<dbReference type="AlphaFoldDB" id="A0A5B9W306"/>
<evidence type="ECO:0000256" key="1">
    <source>
        <dbReference type="ARBA" id="ARBA00001933"/>
    </source>
</evidence>
<sequence length="311" mass="32134">MDTPGPILDRIGGTPMVPLRRLSEGLPVPVLGKCEFLNPGGSIKDRIARAILDDAEARGRIAPGATLVEATAGNTGMGLALVAAARGYCLVCVMPEKMSADKRAAMAAAGAEVLIVPNAPPSSPDNFQNVARRMAAERGWFLTDQFANPANPAIHEATTGPEILRQCGGRVGAFVCGVGTGGTITGVGRFLKAHCPAARIVLADPVGSRLAHMIDPSHPDHDAGYQVEGIGGSVMPAVCDPSVIDAAERVGDEESFATARRLIREEGLLVGGSSGTAVAAALRVAAGGCDGPVVTILADSWDRYISRAWLR</sequence>
<dbReference type="KEGG" id="agv:OJF2_31700"/>
<dbReference type="CDD" id="cd01561">
    <property type="entry name" value="CBS_like"/>
    <property type="match status" value="1"/>
</dbReference>
<dbReference type="PROSITE" id="PS00901">
    <property type="entry name" value="CYS_SYNTHASE"/>
    <property type="match status" value="1"/>
</dbReference>
<dbReference type="InterPro" id="IPR001216">
    <property type="entry name" value="P-phosphate_BS"/>
</dbReference>
<gene>
    <name evidence="5" type="primary">cysK_1</name>
    <name evidence="5" type="ORF">OJF2_31700</name>
</gene>
<comment type="similarity">
    <text evidence="2">Belongs to the cysteine synthase/cystathionine beta-synthase family.</text>
</comment>
<dbReference type="Pfam" id="PF00291">
    <property type="entry name" value="PALP"/>
    <property type="match status" value="1"/>
</dbReference>
<evidence type="ECO:0000256" key="2">
    <source>
        <dbReference type="ARBA" id="ARBA00007103"/>
    </source>
</evidence>
<keyword evidence="5" id="KW-0808">Transferase</keyword>
<dbReference type="Proteomes" id="UP000324233">
    <property type="component" value="Chromosome"/>
</dbReference>
<dbReference type="FunFam" id="3.40.50.1100:FF:000118">
    <property type="entry name" value="Related to CYS4-cystathionine beta-synthase"/>
    <property type="match status" value="1"/>
</dbReference>
<dbReference type="SUPFAM" id="SSF53686">
    <property type="entry name" value="Tryptophan synthase beta subunit-like PLP-dependent enzymes"/>
    <property type="match status" value="1"/>
</dbReference>
<dbReference type="InterPro" id="IPR001926">
    <property type="entry name" value="TrpB-like_PALP"/>
</dbReference>
<dbReference type="GO" id="GO:0004124">
    <property type="term" value="F:cysteine synthase activity"/>
    <property type="evidence" value="ECO:0007669"/>
    <property type="project" value="UniProtKB-EC"/>
</dbReference>
<dbReference type="PANTHER" id="PTHR10314">
    <property type="entry name" value="CYSTATHIONINE BETA-SYNTHASE"/>
    <property type="match status" value="1"/>
</dbReference>
<dbReference type="FunFam" id="3.40.50.1100:FF:000003">
    <property type="entry name" value="Cystathionine beta-synthase"/>
    <property type="match status" value="1"/>
</dbReference>
<comment type="cofactor">
    <cofactor evidence="1">
        <name>pyridoxal 5'-phosphate</name>
        <dbReference type="ChEBI" id="CHEBI:597326"/>
    </cofactor>
</comment>
<evidence type="ECO:0000259" key="4">
    <source>
        <dbReference type="Pfam" id="PF00291"/>
    </source>
</evidence>
<keyword evidence="6" id="KW-1185">Reference proteome</keyword>
<dbReference type="InterPro" id="IPR050214">
    <property type="entry name" value="Cys_Synth/Cystath_Beta-Synth"/>
</dbReference>
<keyword evidence="3" id="KW-0663">Pyridoxal phosphate</keyword>
<name>A0A5B9W306_9BACT</name>
<reference evidence="5 6" key="1">
    <citation type="submission" date="2019-08" db="EMBL/GenBank/DDBJ databases">
        <title>Deep-cultivation of Planctomycetes and their phenomic and genomic characterization uncovers novel biology.</title>
        <authorList>
            <person name="Wiegand S."/>
            <person name="Jogler M."/>
            <person name="Boedeker C."/>
            <person name="Pinto D."/>
            <person name="Vollmers J."/>
            <person name="Rivas-Marin E."/>
            <person name="Kohn T."/>
            <person name="Peeters S.H."/>
            <person name="Heuer A."/>
            <person name="Rast P."/>
            <person name="Oberbeckmann S."/>
            <person name="Bunk B."/>
            <person name="Jeske O."/>
            <person name="Meyerdierks A."/>
            <person name="Storesund J.E."/>
            <person name="Kallscheuer N."/>
            <person name="Luecker S."/>
            <person name="Lage O.M."/>
            <person name="Pohl T."/>
            <person name="Merkel B.J."/>
            <person name="Hornburger P."/>
            <person name="Mueller R.-W."/>
            <person name="Bruemmer F."/>
            <person name="Labrenz M."/>
            <person name="Spormann A.M."/>
            <person name="Op den Camp H."/>
            <person name="Overmann J."/>
            <person name="Amann R."/>
            <person name="Jetten M.S.M."/>
            <person name="Mascher T."/>
            <person name="Medema M.H."/>
            <person name="Devos D.P."/>
            <person name="Kaster A.-K."/>
            <person name="Ovreas L."/>
            <person name="Rohde M."/>
            <person name="Galperin M.Y."/>
            <person name="Jogler C."/>
        </authorList>
    </citation>
    <scope>NUCLEOTIDE SEQUENCE [LARGE SCALE GENOMIC DNA]</scope>
    <source>
        <strain evidence="5 6">OJF2</strain>
    </source>
</reference>
<dbReference type="EMBL" id="CP042997">
    <property type="protein sequence ID" value="QEH34629.1"/>
    <property type="molecule type" value="Genomic_DNA"/>
</dbReference>
<organism evidence="5 6">
    <name type="scientific">Aquisphaera giovannonii</name>
    <dbReference type="NCBI Taxonomy" id="406548"/>
    <lineage>
        <taxon>Bacteria</taxon>
        <taxon>Pseudomonadati</taxon>
        <taxon>Planctomycetota</taxon>
        <taxon>Planctomycetia</taxon>
        <taxon>Isosphaerales</taxon>
        <taxon>Isosphaeraceae</taxon>
        <taxon>Aquisphaera</taxon>
    </lineage>
</organism>
<proteinExistence type="inferred from homology"/>
<dbReference type="RefSeq" id="WP_148594523.1">
    <property type="nucleotide sequence ID" value="NZ_CP042997.1"/>
</dbReference>
<feature type="domain" description="Tryptophan synthase beta chain-like PALP" evidence="4">
    <location>
        <begin position="8"/>
        <end position="298"/>
    </location>
</feature>
<protein>
    <submittedName>
        <fullName evidence="5">Cysteine synthase</fullName>
        <ecNumber evidence="5">2.5.1.47</ecNumber>
    </submittedName>
</protein>
<dbReference type="GO" id="GO:0006535">
    <property type="term" value="P:cysteine biosynthetic process from serine"/>
    <property type="evidence" value="ECO:0007669"/>
    <property type="project" value="InterPro"/>
</dbReference>
<dbReference type="Gene3D" id="3.40.50.1100">
    <property type="match status" value="2"/>
</dbReference>
<dbReference type="InterPro" id="IPR036052">
    <property type="entry name" value="TrpB-like_PALP_sf"/>
</dbReference>
<accession>A0A5B9W306</accession>
<dbReference type="OrthoDB" id="9808024at2"/>